<comment type="similarity">
    <text evidence="4">Belongs to the synaptopodin family.</text>
</comment>
<evidence type="ECO:0000256" key="5">
    <source>
        <dbReference type="SAM" id="MobiDB-lite"/>
    </source>
</evidence>
<evidence type="ECO:0000256" key="3">
    <source>
        <dbReference type="ARBA" id="ARBA00022553"/>
    </source>
</evidence>
<dbReference type="EMBL" id="RHFK02000019">
    <property type="protein sequence ID" value="TWW59716.1"/>
    <property type="molecule type" value="Genomic_DNA"/>
</dbReference>
<feature type="compositionally biased region" description="Polar residues" evidence="5">
    <location>
        <begin position="652"/>
        <end position="661"/>
    </location>
</feature>
<keyword evidence="3" id="KW-0597">Phosphoprotein</keyword>
<dbReference type="GO" id="GO:0032233">
    <property type="term" value="P:positive regulation of actin filament bundle assembly"/>
    <property type="evidence" value="ECO:0007669"/>
    <property type="project" value="TreeGrafter"/>
</dbReference>
<feature type="compositionally biased region" description="Low complexity" evidence="5">
    <location>
        <begin position="874"/>
        <end position="887"/>
    </location>
</feature>
<evidence type="ECO:0000256" key="4">
    <source>
        <dbReference type="ARBA" id="ARBA00038161"/>
    </source>
</evidence>
<evidence type="ECO:0000313" key="7">
    <source>
        <dbReference type="Proteomes" id="UP000324091"/>
    </source>
</evidence>
<dbReference type="GO" id="GO:0003779">
    <property type="term" value="F:actin binding"/>
    <property type="evidence" value="ECO:0007669"/>
    <property type="project" value="TreeGrafter"/>
</dbReference>
<keyword evidence="2" id="KW-0963">Cytoplasm</keyword>
<dbReference type="PANTHER" id="PTHR24217:SF9">
    <property type="entry name" value="SYNAPTOPODIN-2"/>
    <property type="match status" value="1"/>
</dbReference>
<evidence type="ECO:0000256" key="1">
    <source>
        <dbReference type="ARBA" id="ARBA00004496"/>
    </source>
</evidence>
<name>A0A5C6MX94_9TELE</name>
<evidence type="ECO:0000313" key="6">
    <source>
        <dbReference type="EMBL" id="TWW59716.1"/>
    </source>
</evidence>
<dbReference type="GO" id="GO:0005634">
    <property type="term" value="C:nucleus"/>
    <property type="evidence" value="ECO:0007669"/>
    <property type="project" value="TreeGrafter"/>
</dbReference>
<feature type="region of interest" description="Disordered" evidence="5">
    <location>
        <begin position="863"/>
        <end position="900"/>
    </location>
</feature>
<feature type="compositionally biased region" description="Polar residues" evidence="5">
    <location>
        <begin position="698"/>
        <end position="716"/>
    </location>
</feature>
<dbReference type="AlphaFoldDB" id="A0A5C6MX94"/>
<dbReference type="InterPro" id="IPR051976">
    <property type="entry name" value="Synaptopodin_domain"/>
</dbReference>
<dbReference type="GO" id="GO:0030018">
    <property type="term" value="C:Z disc"/>
    <property type="evidence" value="ECO:0007669"/>
    <property type="project" value="TreeGrafter"/>
</dbReference>
<feature type="compositionally biased region" description="Acidic residues" evidence="5">
    <location>
        <begin position="1"/>
        <end position="10"/>
    </location>
</feature>
<feature type="compositionally biased region" description="Acidic residues" evidence="5">
    <location>
        <begin position="85"/>
        <end position="100"/>
    </location>
</feature>
<comment type="caution">
    <text evidence="6">The sequence shown here is derived from an EMBL/GenBank/DDBJ whole genome shotgun (WGS) entry which is preliminary data.</text>
</comment>
<organism evidence="6 7">
    <name type="scientific">Takifugu flavidus</name>
    <name type="common">sansaifugu</name>
    <dbReference type="NCBI Taxonomy" id="433684"/>
    <lineage>
        <taxon>Eukaryota</taxon>
        <taxon>Metazoa</taxon>
        <taxon>Chordata</taxon>
        <taxon>Craniata</taxon>
        <taxon>Vertebrata</taxon>
        <taxon>Euteleostomi</taxon>
        <taxon>Actinopterygii</taxon>
        <taxon>Neopterygii</taxon>
        <taxon>Teleostei</taxon>
        <taxon>Neoteleostei</taxon>
        <taxon>Acanthomorphata</taxon>
        <taxon>Eupercaria</taxon>
        <taxon>Tetraodontiformes</taxon>
        <taxon>Tetradontoidea</taxon>
        <taxon>Tetraodontidae</taxon>
        <taxon>Takifugu</taxon>
    </lineage>
</organism>
<dbReference type="Proteomes" id="UP000324091">
    <property type="component" value="Chromosome 6"/>
</dbReference>
<feature type="compositionally biased region" description="Polar residues" evidence="5">
    <location>
        <begin position="11"/>
        <end position="22"/>
    </location>
</feature>
<feature type="region of interest" description="Disordered" evidence="5">
    <location>
        <begin position="1030"/>
        <end position="1061"/>
    </location>
</feature>
<feature type="region of interest" description="Disordered" evidence="5">
    <location>
        <begin position="935"/>
        <end position="961"/>
    </location>
</feature>
<evidence type="ECO:0000256" key="2">
    <source>
        <dbReference type="ARBA" id="ARBA00022490"/>
    </source>
</evidence>
<feature type="region of interest" description="Disordered" evidence="5">
    <location>
        <begin position="558"/>
        <end position="814"/>
    </location>
</feature>
<dbReference type="PANTHER" id="PTHR24217">
    <property type="entry name" value="PUTATIVE-RELATED"/>
    <property type="match status" value="1"/>
</dbReference>
<gene>
    <name evidence="6" type="ORF">D4764_06G0012460</name>
</gene>
<feature type="region of interest" description="Disordered" evidence="5">
    <location>
        <begin position="505"/>
        <end position="531"/>
    </location>
</feature>
<feature type="compositionally biased region" description="Basic and acidic residues" evidence="5">
    <location>
        <begin position="229"/>
        <end position="244"/>
    </location>
</feature>
<proteinExistence type="inferred from homology"/>
<dbReference type="GO" id="GO:0015629">
    <property type="term" value="C:actin cytoskeleton"/>
    <property type="evidence" value="ECO:0007669"/>
    <property type="project" value="TreeGrafter"/>
</dbReference>
<keyword evidence="7" id="KW-1185">Reference proteome</keyword>
<feature type="region of interest" description="Disordered" evidence="5">
    <location>
        <begin position="1"/>
        <end position="245"/>
    </location>
</feature>
<feature type="compositionally biased region" description="Low complexity" evidence="5">
    <location>
        <begin position="143"/>
        <end position="156"/>
    </location>
</feature>
<accession>A0A5C6MX94</accession>
<sequence length="1092" mass="119318">MERDAEEPDNNEPSNLWSGSDASQEHCVSESFADSYYEDDASDAEYRLDPLPVHVESEVKSPELYQNEEWKPTGEQQQPPGFNGSEEEVSYQGEDEEDFFLSDSRESLPHVQTSPPVSPRLQRPDSEPKAGKMSLTRSSSLSTDGAADATLALTPTRGQPQKASNRRCPGTLNMGVDSSEEGGSHEAPPASVFFGMPDEGAEPAETWNSESDTDLCRPDTQGLRNTRTGHNESQSERQAKENKSKCKKIARLLTNAPNPHNKGALLFNKRRQRVEKYTLVSYGTGDNRHGGQEQLEEELEESGSAGYDFVETTDSEIEEEYCVHHQQQNFSPNWGSLRDMEALPDTSGKGVLMFAKCRKRVDEIASEQEQLRNKGMEKLFGPTRTEAQNIYDAQQLYYPADDVDVNIGQQGAYQDVFQQINHPSSNMSRGLVSNRTAKPFPGFQDSGPAPFISGGAGPPTKKQERKFKVPVLTNTNPQVWSPTGDIIASRDERISVPAIKTGILPESKRRAGSKQASLLGQDKQNKGDGRSCVDAEEDCFSLGAEACNFMQPRRIKLRNPPPVAPKPAMNPACPPVMRRSPLSEPYIPQRSPVSQPCQTYARPHSQQHLQQRDWDPSRNSHSGPGGAQAMPHTPAKTHSPQPLLPPARKNRSQQPQQSTVSMPDCSPTYSPPAPPPSLKSRSDRAAHSVVSPEMSSHPKPSQSSQAFPRGNVQNGGFKQKGNGSAMEGKGVLANWQSCSPKFPVEAERVQDNRPRSPSPTSSLPKSWRYSSNVRAPPPVAYNPLLAPFYPPSAAKQPPSTSPKIKPKSKEKAAKQLNTLDIMKHQPYQLSRSLFEYEAAPEVKAPKHAPVSKFEATKKYLNKSGSSLSSPNDPVVPTTTGVPATPAVSAGSQSVPAHHTTRSERLMADANAAAAHPTCSKQGFGRSLSLSLPRQQNAIPFGTPEGRPGIHSSNFSRQRSLQEKVYKPLSPWEAASRSPLGSVDEAFELQGQSSSVASSVVLAGQLRSLPEPPDEWKRRVSLEPAAMGVGRYPPAPPFQAPSLSQTFSPEKPSFYGPPLRPAQPLNLKGKPSVAYVRQSSSPSKYSPLYGAIH</sequence>
<comment type="subcellular location">
    <subcellularLocation>
        <location evidence="1">Cytoplasm</location>
    </subcellularLocation>
</comment>
<reference evidence="6 7" key="1">
    <citation type="submission" date="2019-04" db="EMBL/GenBank/DDBJ databases">
        <title>Chromosome genome assembly for Takifugu flavidus.</title>
        <authorList>
            <person name="Xiao S."/>
        </authorList>
    </citation>
    <scope>NUCLEOTIDE SEQUENCE [LARGE SCALE GENOMIC DNA]</scope>
    <source>
        <strain evidence="6">HTHZ2018</strain>
        <tissue evidence="6">Muscle</tissue>
    </source>
</reference>
<feature type="compositionally biased region" description="Basic and acidic residues" evidence="5">
    <location>
        <begin position="744"/>
        <end position="754"/>
    </location>
</feature>
<feature type="compositionally biased region" description="Polar residues" evidence="5">
    <location>
        <begin position="591"/>
        <end position="609"/>
    </location>
</feature>
<protein>
    <submittedName>
        <fullName evidence="6">Synaptopodin-2 Myopodin</fullName>
    </submittedName>
</protein>